<feature type="chain" id="PRO_5011683972" description="Lipocalin-like domain-containing protein" evidence="1">
    <location>
        <begin position="22"/>
        <end position="137"/>
    </location>
</feature>
<accession>A0A1G8FEX0</accession>
<dbReference type="EMBL" id="FNDB01000015">
    <property type="protein sequence ID" value="SDH80687.1"/>
    <property type="molecule type" value="Genomic_DNA"/>
</dbReference>
<keyword evidence="3" id="KW-1185">Reference proteome</keyword>
<evidence type="ECO:0000313" key="3">
    <source>
        <dbReference type="Proteomes" id="UP000199274"/>
    </source>
</evidence>
<evidence type="ECO:0000256" key="1">
    <source>
        <dbReference type="SAM" id="SignalP"/>
    </source>
</evidence>
<dbReference type="STRING" id="178355.SAMN04488062_11516"/>
<feature type="signal peptide" evidence="1">
    <location>
        <begin position="1"/>
        <end position="21"/>
    </location>
</feature>
<dbReference type="RefSeq" id="WP_091258289.1">
    <property type="nucleotide sequence ID" value="NZ_FNDB01000015.1"/>
</dbReference>
<dbReference type="OrthoDB" id="1351789at2"/>
<dbReference type="AlphaFoldDB" id="A0A1G8FEX0"/>
<protein>
    <recommendedName>
        <fullName evidence="4">Lipocalin-like domain-containing protein</fullName>
    </recommendedName>
</protein>
<gene>
    <name evidence="2" type="ORF">SAMN04488062_11516</name>
</gene>
<evidence type="ECO:0008006" key="4">
    <source>
        <dbReference type="Google" id="ProtNLM"/>
    </source>
</evidence>
<keyword evidence="1" id="KW-0732">Signal</keyword>
<organism evidence="2 3">
    <name type="scientific">Flavobacterium omnivorum</name>
    <dbReference type="NCBI Taxonomy" id="178355"/>
    <lineage>
        <taxon>Bacteria</taxon>
        <taxon>Pseudomonadati</taxon>
        <taxon>Bacteroidota</taxon>
        <taxon>Flavobacteriia</taxon>
        <taxon>Flavobacteriales</taxon>
        <taxon>Flavobacteriaceae</taxon>
        <taxon>Flavobacterium</taxon>
    </lineage>
</organism>
<reference evidence="3" key="1">
    <citation type="submission" date="2016-10" db="EMBL/GenBank/DDBJ databases">
        <authorList>
            <person name="Varghese N."/>
            <person name="Submissions S."/>
        </authorList>
    </citation>
    <scope>NUCLEOTIDE SEQUENCE [LARGE SCALE GENOMIC DNA]</scope>
    <source>
        <strain evidence="3">CGMCC 1.2747</strain>
    </source>
</reference>
<evidence type="ECO:0000313" key="2">
    <source>
        <dbReference type="EMBL" id="SDH80687.1"/>
    </source>
</evidence>
<proteinExistence type="predicted"/>
<name>A0A1G8FEX0_9FLAO</name>
<dbReference type="Proteomes" id="UP000199274">
    <property type="component" value="Unassembled WGS sequence"/>
</dbReference>
<sequence>MKKILYLTLGLFFGIYFNTKAQNISQTKTELNKALCKTWKADYAVMNGMRINQLPNNIAFEFEFNSDNTYLVIKEKTKQKGKWTFNENKKYIDLAINNKTNSRITKITENELILVLVSDGKSNPSGLPNMEVYCKTK</sequence>